<reference evidence="1 2" key="1">
    <citation type="submission" date="2016-10" db="EMBL/GenBank/DDBJ databases">
        <title>Comparative genome analysis of multiple Pseudomonas spp. focuses on biocontrol and plant growth promoting traits.</title>
        <authorList>
            <person name="Tao X.-Y."/>
            <person name="Taylor C.G."/>
        </authorList>
    </citation>
    <scope>NUCLEOTIDE SEQUENCE [LARGE SCALE GENOMIC DNA]</scope>
    <source>
        <strain evidence="1 2">38D7</strain>
    </source>
</reference>
<proteinExistence type="predicted"/>
<dbReference type="RefSeq" id="WP_123435435.1">
    <property type="nucleotide sequence ID" value="NZ_MOBK01000010.1"/>
</dbReference>
<organism evidence="1 2">
    <name type="scientific">Pseudomonas brassicacearum</name>
    <dbReference type="NCBI Taxonomy" id="930166"/>
    <lineage>
        <taxon>Bacteria</taxon>
        <taxon>Pseudomonadati</taxon>
        <taxon>Pseudomonadota</taxon>
        <taxon>Gammaproteobacteria</taxon>
        <taxon>Pseudomonadales</taxon>
        <taxon>Pseudomonadaceae</taxon>
        <taxon>Pseudomonas</taxon>
    </lineage>
</organism>
<protein>
    <submittedName>
        <fullName evidence="1">Uncharacterized protein</fullName>
    </submittedName>
</protein>
<sequence>MNLQFKYINSDEERDFHYSSKFNIAIEQIKHGDPQTERMYRALELFYQSFAGARTIEIRRISDSIACLDFVEAYGALTPSDKDKRNTCDWRRACKLAEKAAFLVVAGYRTTIFINFAD</sequence>
<accession>A0A423HWH3</accession>
<dbReference type="AlphaFoldDB" id="A0A423HWH3"/>
<evidence type="ECO:0000313" key="2">
    <source>
        <dbReference type="Proteomes" id="UP000285636"/>
    </source>
</evidence>
<name>A0A423HWH3_9PSED</name>
<dbReference type="Proteomes" id="UP000285636">
    <property type="component" value="Unassembled WGS sequence"/>
</dbReference>
<evidence type="ECO:0000313" key="1">
    <source>
        <dbReference type="EMBL" id="RON17564.1"/>
    </source>
</evidence>
<dbReference type="EMBL" id="MOBK01000010">
    <property type="protein sequence ID" value="RON17564.1"/>
    <property type="molecule type" value="Genomic_DNA"/>
</dbReference>
<gene>
    <name evidence="1" type="ORF">BK660_23210</name>
</gene>
<comment type="caution">
    <text evidence="1">The sequence shown here is derived from an EMBL/GenBank/DDBJ whole genome shotgun (WGS) entry which is preliminary data.</text>
</comment>